<keyword evidence="4" id="KW-1185">Reference proteome</keyword>
<dbReference type="NCBIfam" id="TIGR01640">
    <property type="entry name" value="F_box_assoc_1"/>
    <property type="match status" value="1"/>
</dbReference>
<evidence type="ECO:0000313" key="4">
    <source>
        <dbReference type="Proteomes" id="UP000315295"/>
    </source>
</evidence>
<organism evidence="3 4">
    <name type="scientific">Malus baccata</name>
    <name type="common">Siberian crab apple</name>
    <name type="synonym">Pyrus baccata</name>
    <dbReference type="NCBI Taxonomy" id="106549"/>
    <lineage>
        <taxon>Eukaryota</taxon>
        <taxon>Viridiplantae</taxon>
        <taxon>Streptophyta</taxon>
        <taxon>Embryophyta</taxon>
        <taxon>Tracheophyta</taxon>
        <taxon>Spermatophyta</taxon>
        <taxon>Magnoliopsida</taxon>
        <taxon>eudicotyledons</taxon>
        <taxon>Gunneridae</taxon>
        <taxon>Pentapetalae</taxon>
        <taxon>rosids</taxon>
        <taxon>fabids</taxon>
        <taxon>Rosales</taxon>
        <taxon>Rosaceae</taxon>
        <taxon>Amygdaloideae</taxon>
        <taxon>Maleae</taxon>
        <taxon>Malus</taxon>
    </lineage>
</organism>
<evidence type="ECO:0000256" key="1">
    <source>
        <dbReference type="SAM" id="MobiDB-lite"/>
    </source>
</evidence>
<dbReference type="InterPro" id="IPR036047">
    <property type="entry name" value="F-box-like_dom_sf"/>
</dbReference>
<accession>A0A540KKG8</accession>
<dbReference type="Gene3D" id="1.20.1280.50">
    <property type="match status" value="1"/>
</dbReference>
<dbReference type="SUPFAM" id="SSF81383">
    <property type="entry name" value="F-box domain"/>
    <property type="match status" value="1"/>
</dbReference>
<feature type="compositionally biased region" description="Basic and acidic residues" evidence="1">
    <location>
        <begin position="12"/>
        <end position="24"/>
    </location>
</feature>
<proteinExistence type="predicted"/>
<dbReference type="PANTHER" id="PTHR31672">
    <property type="entry name" value="BNACNNG10540D PROTEIN"/>
    <property type="match status" value="1"/>
</dbReference>
<dbReference type="InterPro" id="IPR050796">
    <property type="entry name" value="SCF_F-box_component"/>
</dbReference>
<feature type="domain" description="F-box associated beta-propeller type 1" evidence="2">
    <location>
        <begin position="133"/>
        <end position="240"/>
    </location>
</feature>
<dbReference type="EMBL" id="VIEB01001157">
    <property type="protein sequence ID" value="TQD74714.1"/>
    <property type="molecule type" value="Genomic_DNA"/>
</dbReference>
<feature type="region of interest" description="Disordered" evidence="1">
    <location>
        <begin position="1"/>
        <end position="36"/>
    </location>
</feature>
<dbReference type="AlphaFoldDB" id="A0A540KKG8"/>
<dbReference type="STRING" id="106549.A0A540KKG8"/>
<dbReference type="PANTHER" id="PTHR31672:SF13">
    <property type="entry name" value="F-BOX PROTEIN CPR30-LIKE"/>
    <property type="match status" value="1"/>
</dbReference>
<dbReference type="InterPro" id="IPR017451">
    <property type="entry name" value="F-box-assoc_interact_dom"/>
</dbReference>
<evidence type="ECO:0000313" key="3">
    <source>
        <dbReference type="EMBL" id="TQD74714.1"/>
    </source>
</evidence>
<protein>
    <recommendedName>
        <fullName evidence="2">F-box associated beta-propeller type 1 domain-containing protein</fullName>
    </recommendedName>
</protein>
<name>A0A540KKG8_MALBA</name>
<dbReference type="Pfam" id="PF07734">
    <property type="entry name" value="FBA_1"/>
    <property type="match status" value="1"/>
</dbReference>
<dbReference type="InterPro" id="IPR006527">
    <property type="entry name" value="F-box-assoc_dom_typ1"/>
</dbReference>
<sequence>MPPRGNQGNPKNMEKRDTNKEVTSSKKKKKKEKEEEEWKSNDPCKFHYLPKVLVVDILSRILCVRTVFNCKCVCKEWLSIISDPRFARLHLRRSPIGILMDVLHSYSTVIELDFAQIVEGAAGSDFGVEKTPFTAKNNLPNFQFVLINSCNGLLCLYGPETDGLYVCNPMLGECITIPPNNNGRRRCGFIALGYSIGTNEYKVLQTTSSNNEFYGEREAEIYTLGTGVWTSIGTVPQTILTRSTNKEFSYHLTVICTELNIGHHMTCQNFLYILSILKENNFDCYPRPHSHLGCWKKCVSGIQSIYTWDS</sequence>
<feature type="compositionally biased region" description="Polar residues" evidence="1">
    <location>
        <begin position="1"/>
        <end position="10"/>
    </location>
</feature>
<dbReference type="Proteomes" id="UP000315295">
    <property type="component" value="Unassembled WGS sequence"/>
</dbReference>
<evidence type="ECO:0000259" key="2">
    <source>
        <dbReference type="Pfam" id="PF07734"/>
    </source>
</evidence>
<comment type="caution">
    <text evidence="3">The sequence shown here is derived from an EMBL/GenBank/DDBJ whole genome shotgun (WGS) entry which is preliminary data.</text>
</comment>
<gene>
    <name evidence="3" type="ORF">C1H46_039758</name>
</gene>
<reference evidence="3 4" key="1">
    <citation type="journal article" date="2019" name="G3 (Bethesda)">
        <title>Sequencing of a Wild Apple (Malus baccata) Genome Unravels the Differences Between Cultivated and Wild Apple Species Regarding Disease Resistance and Cold Tolerance.</title>
        <authorList>
            <person name="Chen X."/>
        </authorList>
    </citation>
    <scope>NUCLEOTIDE SEQUENCE [LARGE SCALE GENOMIC DNA]</scope>
    <source>
        <strain evidence="4">cv. Shandingzi</strain>
        <tissue evidence="3">Leaves</tissue>
    </source>
</reference>